<dbReference type="SUPFAM" id="SSF52266">
    <property type="entry name" value="SGNH hydrolase"/>
    <property type="match status" value="1"/>
</dbReference>
<dbReference type="PANTHER" id="PTHR23028:SF53">
    <property type="entry name" value="ACYL_TRANSF_3 DOMAIN-CONTAINING PROTEIN"/>
    <property type="match status" value="1"/>
</dbReference>
<feature type="transmembrane region" description="Helical" evidence="2">
    <location>
        <begin position="209"/>
        <end position="230"/>
    </location>
</feature>
<dbReference type="GO" id="GO:0009103">
    <property type="term" value="P:lipopolysaccharide biosynthetic process"/>
    <property type="evidence" value="ECO:0007669"/>
    <property type="project" value="TreeGrafter"/>
</dbReference>
<evidence type="ECO:0000313" key="4">
    <source>
        <dbReference type="EMBL" id="MST50501.1"/>
    </source>
</evidence>
<dbReference type="RefSeq" id="WP_154546233.1">
    <property type="nucleotide sequence ID" value="NZ_VUMY01000021.1"/>
</dbReference>
<feature type="transmembrane region" description="Helical" evidence="2">
    <location>
        <begin position="242"/>
        <end position="260"/>
    </location>
</feature>
<evidence type="ECO:0000313" key="5">
    <source>
        <dbReference type="Proteomes" id="UP000442535"/>
    </source>
</evidence>
<dbReference type="EMBL" id="VUMY01000021">
    <property type="protein sequence ID" value="MST50501.1"/>
    <property type="molecule type" value="Genomic_DNA"/>
</dbReference>
<evidence type="ECO:0000256" key="1">
    <source>
        <dbReference type="SAM" id="MobiDB-lite"/>
    </source>
</evidence>
<keyword evidence="4" id="KW-0012">Acyltransferase</keyword>
<dbReference type="GO" id="GO:0016020">
    <property type="term" value="C:membrane"/>
    <property type="evidence" value="ECO:0007669"/>
    <property type="project" value="TreeGrafter"/>
</dbReference>
<reference evidence="4 5" key="1">
    <citation type="submission" date="2019-08" db="EMBL/GenBank/DDBJ databases">
        <title>In-depth cultivation of the pig gut microbiome towards novel bacterial diversity and tailored functional studies.</title>
        <authorList>
            <person name="Wylensek D."/>
            <person name="Hitch T.C.A."/>
            <person name="Clavel T."/>
        </authorList>
    </citation>
    <scope>NUCLEOTIDE SEQUENCE [LARGE SCALE GENOMIC DNA]</scope>
    <source>
        <strain evidence="4 5">RF-GAM-744-WT-7</strain>
    </source>
</reference>
<accession>A0A7K0K4V5</accession>
<feature type="transmembrane region" description="Helical" evidence="2">
    <location>
        <begin position="425"/>
        <end position="445"/>
    </location>
</feature>
<feature type="transmembrane region" description="Helical" evidence="2">
    <location>
        <begin position="272"/>
        <end position="293"/>
    </location>
</feature>
<keyword evidence="2" id="KW-1133">Transmembrane helix</keyword>
<feature type="domain" description="Acyltransferase 3" evidence="3">
    <location>
        <begin position="50"/>
        <end position="387"/>
    </location>
</feature>
<feature type="region of interest" description="Disordered" evidence="1">
    <location>
        <begin position="465"/>
        <end position="517"/>
    </location>
</feature>
<feature type="transmembrane region" description="Helical" evidence="2">
    <location>
        <begin position="75"/>
        <end position="96"/>
    </location>
</feature>
<sequence length="675" mass="73679">MSQSASQGASQSLSVSQSQQSDSPSRSATPEATTPPPASKSGKIPRYQLRGLDGLRALAALAVLVYHVAPNWMPGGFMGVDVFFVLSGFLITAILAKEKHRTGKIRLGRFWAKRFRRLFPAVTLTVLVTVPLAALVNRDFLVGIGRQVIGSLTFTYNWLNIFFGQSYFDRANPQFLSNMWTLAVEQQFYLFWPLILLLVFRLRGRYRWIVPAALAGVSVAEMALMKAGHFDLTRIYEGTDTHAFGLMLGAMLAMMFPMALENTPHYLDKSTVKLRGGVAWLGMVGVLVSFLIIRDSDNFTYPWGVLAVSVLTIGIIQACMEEVSGVSGPGQVLVELLSWRPLVWLGLRSYSLYLWHWPVFVLVMGMAPRLPQWLSLVIISILSVLAAHLSYTFVENPMRRNGMVKTWQQWMGHFTKGWPLLKRNVFSLLVAVVLVAPLVVAMIVAPAKSSGAALVEQGQAFLKHQQSSSAPAMPGAEDSQGSAKTPPEKNPPEKPTTSKDSKASAKPSASQPPIQGSEVDIIGDSVTLASAPKLAAKLPGVNINAEVSRSSAAGLSIMRAMRDQGTLRPYLVFSLATNSTFRAQDGEQLMKEVPPTTKIVFVTGHGKPSQSWIEISNQTIYSLAGAYPDRVKVAAWDAAIAGHPELLAGDSVHPEPGGQDIYAQLIFDAIQQFTK</sequence>
<dbReference type="Proteomes" id="UP000442535">
    <property type="component" value="Unassembled WGS sequence"/>
</dbReference>
<protein>
    <submittedName>
        <fullName evidence="4">Acyltransferase</fullName>
    </submittedName>
</protein>
<feature type="transmembrane region" description="Helical" evidence="2">
    <location>
        <begin position="186"/>
        <end position="202"/>
    </location>
</feature>
<comment type="caution">
    <text evidence="4">The sequence shown here is derived from an EMBL/GenBank/DDBJ whole genome shotgun (WGS) entry which is preliminary data.</text>
</comment>
<keyword evidence="4" id="KW-0808">Transferase</keyword>
<feature type="transmembrane region" description="Helical" evidence="2">
    <location>
        <begin position="117"/>
        <end position="136"/>
    </location>
</feature>
<dbReference type="InterPro" id="IPR050879">
    <property type="entry name" value="Acyltransferase_3"/>
</dbReference>
<dbReference type="GO" id="GO:0016747">
    <property type="term" value="F:acyltransferase activity, transferring groups other than amino-acyl groups"/>
    <property type="evidence" value="ECO:0007669"/>
    <property type="project" value="InterPro"/>
</dbReference>
<name>A0A7K0K4V5_9ACTO</name>
<feature type="transmembrane region" description="Helical" evidence="2">
    <location>
        <begin position="299"/>
        <end position="320"/>
    </location>
</feature>
<feature type="compositionally biased region" description="Low complexity" evidence="1">
    <location>
        <begin position="504"/>
        <end position="513"/>
    </location>
</feature>
<gene>
    <name evidence="4" type="ORF">FYJ63_09765</name>
</gene>
<dbReference type="InterPro" id="IPR002656">
    <property type="entry name" value="Acyl_transf_3_dom"/>
</dbReference>
<keyword evidence="2" id="KW-0812">Transmembrane</keyword>
<dbReference type="AlphaFoldDB" id="A0A7K0K4V5"/>
<dbReference type="Pfam" id="PF01757">
    <property type="entry name" value="Acyl_transf_3"/>
    <property type="match status" value="1"/>
</dbReference>
<keyword evidence="5" id="KW-1185">Reference proteome</keyword>
<keyword evidence="2" id="KW-0472">Membrane</keyword>
<organism evidence="4 5">
    <name type="scientific">Mobiluncus porci</name>
    <dbReference type="NCBI Taxonomy" id="2652278"/>
    <lineage>
        <taxon>Bacteria</taxon>
        <taxon>Bacillati</taxon>
        <taxon>Actinomycetota</taxon>
        <taxon>Actinomycetes</taxon>
        <taxon>Actinomycetales</taxon>
        <taxon>Actinomycetaceae</taxon>
        <taxon>Mobiluncus</taxon>
    </lineage>
</organism>
<feature type="transmembrane region" description="Helical" evidence="2">
    <location>
        <begin position="373"/>
        <end position="394"/>
    </location>
</feature>
<feature type="compositionally biased region" description="Low complexity" evidence="1">
    <location>
        <begin position="1"/>
        <end position="32"/>
    </location>
</feature>
<feature type="compositionally biased region" description="Basic and acidic residues" evidence="1">
    <location>
        <begin position="486"/>
        <end position="503"/>
    </location>
</feature>
<evidence type="ECO:0000259" key="3">
    <source>
        <dbReference type="Pfam" id="PF01757"/>
    </source>
</evidence>
<proteinExistence type="predicted"/>
<feature type="region of interest" description="Disordered" evidence="1">
    <location>
        <begin position="1"/>
        <end position="44"/>
    </location>
</feature>
<evidence type="ECO:0000256" key="2">
    <source>
        <dbReference type="SAM" id="Phobius"/>
    </source>
</evidence>
<dbReference type="PANTHER" id="PTHR23028">
    <property type="entry name" value="ACETYLTRANSFERASE"/>
    <property type="match status" value="1"/>
</dbReference>